<keyword evidence="5" id="KW-1185">Reference proteome</keyword>
<evidence type="ECO:0000256" key="1">
    <source>
        <dbReference type="ARBA" id="ARBA00004123"/>
    </source>
</evidence>
<feature type="domain" description="Xylanolytic transcriptional activator regulatory" evidence="3">
    <location>
        <begin position="18"/>
        <end position="165"/>
    </location>
</feature>
<keyword evidence="2" id="KW-0539">Nucleus</keyword>
<organism evidence="4 5">
    <name type="scientific">Sporothrix stenoceras</name>
    <dbReference type="NCBI Taxonomy" id="5173"/>
    <lineage>
        <taxon>Eukaryota</taxon>
        <taxon>Fungi</taxon>
        <taxon>Dikarya</taxon>
        <taxon>Ascomycota</taxon>
        <taxon>Pezizomycotina</taxon>
        <taxon>Sordariomycetes</taxon>
        <taxon>Sordariomycetidae</taxon>
        <taxon>Ophiostomatales</taxon>
        <taxon>Ophiostomataceae</taxon>
        <taxon>Sporothrix</taxon>
    </lineage>
</organism>
<reference evidence="4 5" key="1">
    <citation type="journal article" date="2024" name="IMA Fungus">
        <title>IMA Genome - F19 : A genome assembly and annotation guide to empower mycologists, including annotated draft genome sequences of Ceratocystis pirilliformis, Diaporthe australafricana, Fusarium ophioides, Paecilomyces lecythidis, and Sporothrix stenoceras.</title>
        <authorList>
            <person name="Aylward J."/>
            <person name="Wilson A.M."/>
            <person name="Visagie C.M."/>
            <person name="Spraker J."/>
            <person name="Barnes I."/>
            <person name="Buitendag C."/>
            <person name="Ceriani C."/>
            <person name="Del Mar Angel L."/>
            <person name="du Plessis D."/>
            <person name="Fuchs T."/>
            <person name="Gasser K."/>
            <person name="Kramer D."/>
            <person name="Li W."/>
            <person name="Munsamy K."/>
            <person name="Piso A."/>
            <person name="Price J.L."/>
            <person name="Sonnekus B."/>
            <person name="Thomas C."/>
            <person name="van der Nest A."/>
            <person name="van Dijk A."/>
            <person name="van Heerden A."/>
            <person name="van Vuuren N."/>
            <person name="Yilmaz N."/>
            <person name="Duong T.A."/>
            <person name="van der Merwe N.A."/>
            <person name="Wingfield M.J."/>
            <person name="Wingfield B.D."/>
        </authorList>
    </citation>
    <scope>NUCLEOTIDE SEQUENCE [LARGE SCALE GENOMIC DNA]</scope>
    <source>
        <strain evidence="4 5">CMW 5346</strain>
    </source>
</reference>
<comment type="subcellular location">
    <subcellularLocation>
        <location evidence="1">Nucleus</location>
    </subcellularLocation>
</comment>
<dbReference type="PANTHER" id="PTHR31001">
    <property type="entry name" value="UNCHARACTERIZED TRANSCRIPTIONAL REGULATORY PROTEIN"/>
    <property type="match status" value="1"/>
</dbReference>
<comment type="caution">
    <text evidence="4">The sequence shown here is derived from an EMBL/GenBank/DDBJ whole genome shotgun (WGS) entry which is preliminary data.</text>
</comment>
<dbReference type="InterPro" id="IPR007219">
    <property type="entry name" value="XnlR_reg_dom"/>
</dbReference>
<evidence type="ECO:0000256" key="2">
    <source>
        <dbReference type="ARBA" id="ARBA00023242"/>
    </source>
</evidence>
<name>A0ABR3Z972_9PEZI</name>
<dbReference type="EMBL" id="JAWCUI010000021">
    <property type="protein sequence ID" value="KAL1896747.1"/>
    <property type="molecule type" value="Genomic_DNA"/>
</dbReference>
<dbReference type="InterPro" id="IPR050613">
    <property type="entry name" value="Sec_Metabolite_Reg"/>
</dbReference>
<dbReference type="PANTHER" id="PTHR31001:SF85">
    <property type="entry name" value="ZN(II)2CYS6 TRANSCRIPTION FACTOR (EUROFUNG)"/>
    <property type="match status" value="1"/>
</dbReference>
<evidence type="ECO:0000313" key="4">
    <source>
        <dbReference type="EMBL" id="KAL1896747.1"/>
    </source>
</evidence>
<accession>A0ABR3Z972</accession>
<dbReference type="Proteomes" id="UP001583186">
    <property type="component" value="Unassembled WGS sequence"/>
</dbReference>
<dbReference type="CDD" id="cd12148">
    <property type="entry name" value="fungal_TF_MHR"/>
    <property type="match status" value="1"/>
</dbReference>
<protein>
    <recommendedName>
        <fullName evidence="3">Xylanolytic transcriptional activator regulatory domain-containing protein</fullName>
    </recommendedName>
</protein>
<dbReference type="Pfam" id="PF04082">
    <property type="entry name" value="Fungal_trans"/>
    <property type="match status" value="1"/>
</dbReference>
<evidence type="ECO:0000259" key="3">
    <source>
        <dbReference type="Pfam" id="PF04082"/>
    </source>
</evidence>
<gene>
    <name evidence="4" type="ORF">Sste5346_004379</name>
</gene>
<evidence type="ECO:0000313" key="5">
    <source>
        <dbReference type="Proteomes" id="UP001583186"/>
    </source>
</evidence>
<sequence length="265" mass="29164">MSLASLHPAPRHIFVLWQRFVDQVNPLTKIVHVPTLQPRVLEASGNPDAIQPSLHALLFVIYTLSVTSMSQKECEAQLGDPKATLMTLYRTATLRALVAADVLVTRDLEVLQALVLFLLSDPESDLTHSLTGVAMRLGQRMGLNHVDTSGKISVFEQEMRIRLWWPLCALAGRANSGLVQGQPNGNVHAAALKTALLELGDLRTPLNVNDADLHPDMAELPVESTSSTEMLCVRMKFEFGSWVRSSPATAQMFESVVESIYLSLQ</sequence>
<proteinExistence type="predicted"/>